<keyword evidence="2" id="KW-0732">Signal</keyword>
<evidence type="ECO:0000313" key="4">
    <source>
        <dbReference type="Ensembl" id="ENSELUP00000008674.3"/>
    </source>
</evidence>
<dbReference type="Ensembl" id="ENSELUT00000005168.3">
    <property type="protein sequence ID" value="ENSELUP00000008674.3"/>
    <property type="gene ID" value="ENSELUG00000034873.1"/>
</dbReference>
<feature type="domain" description="Ig-like" evidence="3">
    <location>
        <begin position="150"/>
        <end position="240"/>
    </location>
</feature>
<evidence type="ECO:0000313" key="5">
    <source>
        <dbReference type="Proteomes" id="UP000265140"/>
    </source>
</evidence>
<dbReference type="Pfam" id="PF07654">
    <property type="entry name" value="C1-set"/>
    <property type="match status" value="1"/>
</dbReference>
<dbReference type="InterPro" id="IPR013106">
    <property type="entry name" value="Ig_V-set"/>
</dbReference>
<name>A0A3P8XZ75_ESOLU</name>
<dbReference type="FunFam" id="2.60.40.10:FF:001495">
    <property type="entry name" value="Si:dkey-234i14.13"/>
    <property type="match status" value="1"/>
</dbReference>
<dbReference type="InterPro" id="IPR003597">
    <property type="entry name" value="Ig_C1-set"/>
</dbReference>
<feature type="domain" description="Ig-like" evidence="3">
    <location>
        <begin position="30"/>
        <end position="127"/>
    </location>
</feature>
<dbReference type="SMART" id="SM00406">
    <property type="entry name" value="IGv"/>
    <property type="match status" value="1"/>
</dbReference>
<dbReference type="Gene3D" id="2.60.40.10">
    <property type="entry name" value="Immunoglobulins"/>
    <property type="match status" value="2"/>
</dbReference>
<dbReference type="AlphaFoldDB" id="A0A3P8XZ75"/>
<dbReference type="SMART" id="SM00409">
    <property type="entry name" value="IG"/>
    <property type="match status" value="2"/>
</dbReference>
<dbReference type="Pfam" id="PF07686">
    <property type="entry name" value="V-set"/>
    <property type="match status" value="1"/>
</dbReference>
<evidence type="ECO:0000259" key="3">
    <source>
        <dbReference type="PROSITE" id="PS50835"/>
    </source>
</evidence>
<dbReference type="InterPro" id="IPR003599">
    <property type="entry name" value="Ig_sub"/>
</dbReference>
<dbReference type="Bgee" id="ENSELUG00000009345">
    <property type="expression patterns" value="Expressed in head kidney and 14 other cell types or tissues"/>
</dbReference>
<keyword evidence="5" id="KW-1185">Reference proteome</keyword>
<dbReference type="PROSITE" id="PS50835">
    <property type="entry name" value="IG_LIKE"/>
    <property type="match status" value="2"/>
</dbReference>
<feature type="signal peptide" evidence="2">
    <location>
        <begin position="1"/>
        <end position="28"/>
    </location>
</feature>
<reference evidence="4" key="3">
    <citation type="submission" date="2025-08" db="UniProtKB">
        <authorList>
            <consortium name="Ensembl"/>
        </authorList>
    </citation>
    <scope>IDENTIFICATION</scope>
</reference>
<reference evidence="4" key="2">
    <citation type="submission" date="2020-02" db="EMBL/GenBank/DDBJ databases">
        <title>Esox lucius (northern pike) genome, fEsoLuc1, primary haplotype.</title>
        <authorList>
            <person name="Myers G."/>
            <person name="Karagic N."/>
            <person name="Meyer A."/>
            <person name="Pippel M."/>
            <person name="Reichard M."/>
            <person name="Winkler S."/>
            <person name="Tracey A."/>
            <person name="Sims Y."/>
            <person name="Howe K."/>
            <person name="Rhie A."/>
            <person name="Formenti G."/>
            <person name="Durbin R."/>
            <person name="Fedrigo O."/>
            <person name="Jarvis E.D."/>
        </authorList>
    </citation>
    <scope>NUCLEOTIDE SEQUENCE [LARGE SCALE GENOMIC DNA]</scope>
</reference>
<proteinExistence type="predicted"/>
<reference evidence="5" key="1">
    <citation type="journal article" date="2014" name="PLoS ONE">
        <title>The genome and linkage map of the northern pike (Esox lucius): conserved synteny revealed between the salmonid sister group and the Neoteleostei.</title>
        <authorList>
            <person name="Rondeau E.B."/>
            <person name="Minkley D.R."/>
            <person name="Leong J.S."/>
            <person name="Messmer A.M."/>
            <person name="Jantzen J.R."/>
            <person name="von Schalburg K.R."/>
            <person name="Lemon C."/>
            <person name="Bird N.H."/>
            <person name="Koop B.F."/>
        </authorList>
    </citation>
    <scope>NUCLEOTIDE SEQUENCE</scope>
</reference>
<organism evidence="4 5">
    <name type="scientific">Esox lucius</name>
    <name type="common">Northern pike</name>
    <dbReference type="NCBI Taxonomy" id="8010"/>
    <lineage>
        <taxon>Eukaryota</taxon>
        <taxon>Metazoa</taxon>
        <taxon>Chordata</taxon>
        <taxon>Craniata</taxon>
        <taxon>Vertebrata</taxon>
        <taxon>Euteleostomi</taxon>
        <taxon>Actinopterygii</taxon>
        <taxon>Neopterygii</taxon>
        <taxon>Teleostei</taxon>
        <taxon>Protacanthopterygii</taxon>
        <taxon>Esociformes</taxon>
        <taxon>Esocidae</taxon>
        <taxon>Esox</taxon>
    </lineage>
</organism>
<accession>A0A3P8XZ75</accession>
<reference evidence="4" key="4">
    <citation type="submission" date="2025-09" db="UniProtKB">
        <authorList>
            <consortium name="Ensembl"/>
        </authorList>
    </citation>
    <scope>IDENTIFICATION</scope>
</reference>
<dbReference type="SUPFAM" id="SSF48726">
    <property type="entry name" value="Immunoglobulin"/>
    <property type="match status" value="2"/>
</dbReference>
<dbReference type="Proteomes" id="UP000265140">
    <property type="component" value="Chromosome 21"/>
</dbReference>
<dbReference type="FunFam" id="2.60.40.10:FF:000283">
    <property type="entry name" value="Immunoglobulin kappa constant"/>
    <property type="match status" value="1"/>
</dbReference>
<keyword evidence="1" id="KW-1015">Disulfide bond</keyword>
<dbReference type="STRING" id="8010.ENSELUP00000008674"/>
<dbReference type="PANTHER" id="PTHR23267">
    <property type="entry name" value="IMMUNOGLOBULIN LIGHT CHAIN"/>
    <property type="match status" value="1"/>
</dbReference>
<feature type="chain" id="PRO_5044216338" description="Ig-like domain-containing protein" evidence="2">
    <location>
        <begin position="29"/>
        <end position="250"/>
    </location>
</feature>
<dbReference type="SMART" id="SM00407">
    <property type="entry name" value="IGc1"/>
    <property type="match status" value="1"/>
</dbReference>
<dbReference type="GeneTree" id="ENSGT01030000234589"/>
<evidence type="ECO:0000256" key="1">
    <source>
        <dbReference type="ARBA" id="ARBA00023157"/>
    </source>
</evidence>
<sequence>MTTEPTTTMTFITIFIWTLALLFKESIGQVTVTQTPVVEAVLPGQTVSLKCRTSSNVYGAGTSYPHMAWYQQKPGGAPKLLIYYAKTLQSGTPSRFSGSGDYSDFTLTISGVQAEDAGDYYCQSYHSGIVSLWYPFGGGTRLDVGSNTAPTLTILPPSSEELSSTTTATLMCLANKGFPSDWTLSWKVDGNNKNQKSSSKVLEKDGLYSWSSTLTLTAQEWNKVGEVTCEAQKSSQTPVIKILKRDECSG</sequence>
<evidence type="ECO:0000256" key="2">
    <source>
        <dbReference type="SAM" id="SignalP"/>
    </source>
</evidence>
<dbReference type="InterPro" id="IPR013783">
    <property type="entry name" value="Ig-like_fold"/>
</dbReference>
<dbReference type="InterPro" id="IPR036179">
    <property type="entry name" value="Ig-like_dom_sf"/>
</dbReference>
<dbReference type="InterPro" id="IPR050150">
    <property type="entry name" value="IgV_Light_Chain"/>
</dbReference>
<protein>
    <recommendedName>
        <fullName evidence="3">Ig-like domain-containing protein</fullName>
    </recommendedName>
</protein>
<dbReference type="InterPro" id="IPR007110">
    <property type="entry name" value="Ig-like_dom"/>
</dbReference>